<accession>A0A1I8FCB2</accession>
<evidence type="ECO:0000313" key="3">
    <source>
        <dbReference type="WBParaSite" id="maker-unitig_28269-snap-gene-0.2-mRNA-1"/>
    </source>
</evidence>
<keyword evidence="2" id="KW-1185">Reference proteome</keyword>
<feature type="compositionally biased region" description="Low complexity" evidence="1">
    <location>
        <begin position="87"/>
        <end position="103"/>
    </location>
</feature>
<dbReference type="AlphaFoldDB" id="A0A1I8FCB2"/>
<evidence type="ECO:0000313" key="2">
    <source>
        <dbReference type="Proteomes" id="UP000095280"/>
    </source>
</evidence>
<dbReference type="WBParaSite" id="maker-unitig_28269-snap-gene-0.2-mRNA-1">
    <property type="protein sequence ID" value="maker-unitig_28269-snap-gene-0.2-mRNA-1"/>
    <property type="gene ID" value="maker-unitig_28269-snap-gene-0.2"/>
</dbReference>
<feature type="region of interest" description="Disordered" evidence="1">
    <location>
        <begin position="1"/>
        <end position="75"/>
    </location>
</feature>
<feature type="compositionally biased region" description="Basic and acidic residues" evidence="1">
    <location>
        <begin position="40"/>
        <end position="53"/>
    </location>
</feature>
<proteinExistence type="predicted"/>
<dbReference type="Proteomes" id="UP000095280">
    <property type="component" value="Unplaced"/>
</dbReference>
<reference evidence="3" key="1">
    <citation type="submission" date="2016-11" db="UniProtKB">
        <authorList>
            <consortium name="WormBaseParasite"/>
        </authorList>
    </citation>
    <scope>IDENTIFICATION</scope>
</reference>
<organism evidence="2 3">
    <name type="scientific">Macrostomum lignano</name>
    <dbReference type="NCBI Taxonomy" id="282301"/>
    <lineage>
        <taxon>Eukaryota</taxon>
        <taxon>Metazoa</taxon>
        <taxon>Spiralia</taxon>
        <taxon>Lophotrochozoa</taxon>
        <taxon>Platyhelminthes</taxon>
        <taxon>Rhabditophora</taxon>
        <taxon>Macrostomorpha</taxon>
        <taxon>Macrostomida</taxon>
        <taxon>Macrostomidae</taxon>
        <taxon>Macrostomum</taxon>
    </lineage>
</organism>
<protein>
    <submittedName>
        <fullName evidence="3">cDNA</fullName>
    </submittedName>
</protein>
<name>A0A1I8FCB2_9PLAT</name>
<sequence length="121" mass="12568">MFSDTRVKGRLQPHAAASAKDYNEKEVGPATGWARAGPETCRELGQEDGDGSHEAGQLDSGKSLARSLQQDWPGARDLAEVAAAGASCQPGPAAPAGSPGRCRAAAERGGPESPTWDVRER</sequence>
<evidence type="ECO:0000256" key="1">
    <source>
        <dbReference type="SAM" id="MobiDB-lite"/>
    </source>
</evidence>
<feature type="region of interest" description="Disordered" evidence="1">
    <location>
        <begin position="87"/>
        <end position="121"/>
    </location>
</feature>